<keyword evidence="9" id="KW-0732">Signal</keyword>
<organism evidence="10 11">
    <name type="scientific">Drosophila albomicans</name>
    <name type="common">Fruit fly</name>
    <dbReference type="NCBI Taxonomy" id="7291"/>
    <lineage>
        <taxon>Eukaryota</taxon>
        <taxon>Metazoa</taxon>
        <taxon>Ecdysozoa</taxon>
        <taxon>Arthropoda</taxon>
        <taxon>Hexapoda</taxon>
        <taxon>Insecta</taxon>
        <taxon>Pterygota</taxon>
        <taxon>Neoptera</taxon>
        <taxon>Endopterygota</taxon>
        <taxon>Diptera</taxon>
        <taxon>Brachycera</taxon>
        <taxon>Muscomorpha</taxon>
        <taxon>Ephydroidea</taxon>
        <taxon>Drosophilidae</taxon>
        <taxon>Drosophila</taxon>
    </lineage>
</organism>
<sequence length="615" mass="70118">MSSVGFYLWCCCILATIHFGHNSLKPVDKSGCEFDNVIHIISMFQPFMHFNNFVLFVGHSHEAKGSAIATSLHRSVMHTFGRPVIVAGCDTGPLNHIITTYNLGLVLFTGIQDPILNVVINALGKNSISTIPILFVYKSSDGLPLTANGRAEFFHWCLKYDFRNTMITFENKTHDLELWTYEMYDDMLIHRVTQIPNSFKRNHQSLIYQRQLKVAVYQNLPFAFVLNSSDHRDLTGGGNVSLGGETGILLAEFVRFIGGTLQIIPLSREEYFTNVTVGDRMIDFGANMLPSTEAPTGISPLVIATKYCLVVPFERQVPLSKFCTVFFRIPTLNVVSIIILIVVALIKRFINPHKPIADIIYMSFQVHWGQAIPIRTINRMGIAEKILTICGLIFNLYITTILSCILATTLTTGNRMPEIIDIESFVANDISIMISENQMKELSQVDNIPVELSRRMFVVPQEILERHLNSLNDSYVYLMEPQRFAQMKFMQQRLRRPKLKMAPEPLCTLDLYLRLPIRQELSFLLVLTRFVQDATESGLREKWMQMGFEQLKQANMIRQAPYDPPSLRGLSLSFFTFGFQIYATGIILSLIVMLIECIYGYWLKRSNNYNNVIIV</sequence>
<feature type="transmembrane region" description="Helical" evidence="8">
    <location>
        <begin position="386"/>
        <end position="408"/>
    </location>
</feature>
<gene>
    <name evidence="11" type="primary">LOC127565590</name>
</gene>
<evidence type="ECO:0000256" key="7">
    <source>
        <dbReference type="ARBA" id="ARBA00023180"/>
    </source>
</evidence>
<comment type="subcellular location">
    <subcellularLocation>
        <location evidence="1">Cell membrane</location>
        <topology evidence="1">Multi-pass membrane protein</topology>
    </subcellularLocation>
</comment>
<reference evidence="11" key="1">
    <citation type="submission" date="2025-08" db="UniProtKB">
        <authorList>
            <consortium name="RefSeq"/>
        </authorList>
    </citation>
    <scope>IDENTIFICATION</scope>
    <source>
        <strain evidence="11">15112-1751.03</strain>
        <tissue evidence="11">Whole Adult</tissue>
    </source>
</reference>
<name>A0A9C6WF53_DROAB</name>
<feature type="chain" id="PRO_5038736457" evidence="9">
    <location>
        <begin position="23"/>
        <end position="615"/>
    </location>
</feature>
<dbReference type="Proteomes" id="UP000515160">
    <property type="component" value="Chromosome 3"/>
</dbReference>
<dbReference type="OrthoDB" id="7859910at2759"/>
<dbReference type="RefSeq" id="XP_051860803.1">
    <property type="nucleotide sequence ID" value="XM_052004843.1"/>
</dbReference>
<keyword evidence="7" id="KW-0325">Glycoprotein</keyword>
<keyword evidence="6" id="KW-0675">Receptor</keyword>
<dbReference type="InterPro" id="IPR052192">
    <property type="entry name" value="Insect_Ionotropic_Sensory_Rcpt"/>
</dbReference>
<dbReference type="PANTHER" id="PTHR42643">
    <property type="entry name" value="IONOTROPIC RECEPTOR 20A-RELATED"/>
    <property type="match status" value="1"/>
</dbReference>
<evidence type="ECO:0000256" key="6">
    <source>
        <dbReference type="ARBA" id="ARBA00023170"/>
    </source>
</evidence>
<dbReference type="GeneID" id="127565590"/>
<evidence type="ECO:0000256" key="8">
    <source>
        <dbReference type="SAM" id="Phobius"/>
    </source>
</evidence>
<keyword evidence="10" id="KW-1185">Reference proteome</keyword>
<evidence type="ECO:0000256" key="9">
    <source>
        <dbReference type="SAM" id="SignalP"/>
    </source>
</evidence>
<evidence type="ECO:0000256" key="3">
    <source>
        <dbReference type="ARBA" id="ARBA00022692"/>
    </source>
</evidence>
<accession>A0A9C6WF53</accession>
<feature type="transmembrane region" description="Helical" evidence="8">
    <location>
        <begin position="579"/>
        <end position="602"/>
    </location>
</feature>
<evidence type="ECO:0000256" key="2">
    <source>
        <dbReference type="ARBA" id="ARBA00022475"/>
    </source>
</evidence>
<keyword evidence="3 8" id="KW-0812">Transmembrane</keyword>
<keyword evidence="2" id="KW-1003">Cell membrane</keyword>
<keyword evidence="4 8" id="KW-1133">Transmembrane helix</keyword>
<keyword evidence="5 8" id="KW-0472">Membrane</keyword>
<evidence type="ECO:0000313" key="10">
    <source>
        <dbReference type="Proteomes" id="UP000515160"/>
    </source>
</evidence>
<dbReference type="GO" id="GO:0005886">
    <property type="term" value="C:plasma membrane"/>
    <property type="evidence" value="ECO:0007669"/>
    <property type="project" value="UniProtKB-SubCell"/>
</dbReference>
<feature type="transmembrane region" description="Helical" evidence="8">
    <location>
        <begin position="325"/>
        <end position="346"/>
    </location>
</feature>
<proteinExistence type="predicted"/>
<evidence type="ECO:0000313" key="11">
    <source>
        <dbReference type="RefSeq" id="XP_051860803.1"/>
    </source>
</evidence>
<evidence type="ECO:0000256" key="1">
    <source>
        <dbReference type="ARBA" id="ARBA00004651"/>
    </source>
</evidence>
<feature type="signal peptide" evidence="9">
    <location>
        <begin position="1"/>
        <end position="22"/>
    </location>
</feature>
<evidence type="ECO:0000256" key="5">
    <source>
        <dbReference type="ARBA" id="ARBA00023136"/>
    </source>
</evidence>
<dbReference type="AlphaFoldDB" id="A0A9C6WF53"/>
<protein>
    <submittedName>
        <fullName evidence="11">Uncharacterized protein LOC127565590 isoform X1</fullName>
    </submittedName>
</protein>
<dbReference type="PANTHER" id="PTHR42643:SF39">
    <property type="entry name" value="IONOTROPIC RECEPTOR 56A-RELATED"/>
    <property type="match status" value="1"/>
</dbReference>
<dbReference type="CTD" id="246471"/>
<evidence type="ECO:0000256" key="4">
    <source>
        <dbReference type="ARBA" id="ARBA00022989"/>
    </source>
</evidence>